<dbReference type="AlphaFoldDB" id="A0A9W8L1J5"/>
<feature type="non-terminal residue" evidence="3">
    <location>
        <position position="498"/>
    </location>
</feature>
<sequence length="498" mass="55034">MLYAALANRDYFLVLASIGQSQAELHESRAAVAEALAILCVKALHKQGNHILGNALCAKFTPIDIDGLQAEAYAIASLDPTSQATFGHAGNRIVNKLPNPVRGERHMSLLSADQRVRVYRLGRAGDANGDMGADSPARLWTGNLVSRVPSGSSTPIRELARGYLSSGSRIVVERVIEVAIRSEAKRFTAQKLVGEVVHLLWNGALHWKGFHCVCLATPEPDTEASQSGFTFAHREHSSSDMSDDCAEGEAVVLDTLPLTEHTVLVQRAADEWIPFQTEVEIWLATTLKPLRIPMFESTLTMLHAFFFLALYTAVSLERLERMAIQEVILHVCALAYIADEIRQCKESGLAVYAKSVWNVLDAAIYAVFVAFFCLRVRCLYTGSAKDLDKAYDVLALNASMLWPRLFAVLDQYEFCGTIIIQVRRIISGTSLFFALLIVMTAGFFQTFYSLSQRHNQLEAKSVWGLMARIFFGSALVGWDQADLFGPHVGYLAMSMYIG</sequence>
<evidence type="ECO:0000313" key="3">
    <source>
        <dbReference type="EMBL" id="KAJ2681256.1"/>
    </source>
</evidence>
<organism evidence="3 4">
    <name type="scientific">Coemansia spiralis</name>
    <dbReference type="NCBI Taxonomy" id="417178"/>
    <lineage>
        <taxon>Eukaryota</taxon>
        <taxon>Fungi</taxon>
        <taxon>Fungi incertae sedis</taxon>
        <taxon>Zoopagomycota</taxon>
        <taxon>Kickxellomycotina</taxon>
        <taxon>Kickxellomycetes</taxon>
        <taxon>Kickxellales</taxon>
        <taxon>Kickxellaceae</taxon>
        <taxon>Coemansia</taxon>
    </lineage>
</organism>
<proteinExistence type="predicted"/>
<feature type="transmembrane region" description="Helical" evidence="1">
    <location>
        <begin position="431"/>
        <end position="450"/>
    </location>
</feature>
<feature type="transmembrane region" description="Helical" evidence="1">
    <location>
        <begin position="298"/>
        <end position="316"/>
    </location>
</feature>
<dbReference type="InterPro" id="IPR052971">
    <property type="entry name" value="TRP_calcium_channel"/>
</dbReference>
<feature type="domain" description="Calcium channel YVC1-like C-terminal transmembrane" evidence="2">
    <location>
        <begin position="307"/>
        <end position="480"/>
    </location>
</feature>
<accession>A0A9W8L1J5</accession>
<evidence type="ECO:0000259" key="2">
    <source>
        <dbReference type="Pfam" id="PF23317"/>
    </source>
</evidence>
<keyword evidence="1" id="KW-1133">Transmembrane helix</keyword>
<comment type="caution">
    <text evidence="3">The sequence shown here is derived from an EMBL/GenBank/DDBJ whole genome shotgun (WGS) entry which is preliminary data.</text>
</comment>
<dbReference type="OrthoDB" id="2373987at2759"/>
<keyword evidence="4" id="KW-1185">Reference proteome</keyword>
<keyword evidence="1" id="KW-0472">Membrane</keyword>
<reference evidence="3" key="1">
    <citation type="submission" date="2022-07" db="EMBL/GenBank/DDBJ databases">
        <title>Phylogenomic reconstructions and comparative analyses of Kickxellomycotina fungi.</title>
        <authorList>
            <person name="Reynolds N.K."/>
            <person name="Stajich J.E."/>
            <person name="Barry K."/>
            <person name="Grigoriev I.V."/>
            <person name="Crous P."/>
            <person name="Smith M.E."/>
        </authorList>
    </citation>
    <scope>NUCLEOTIDE SEQUENCE</scope>
    <source>
        <strain evidence="3">CBS 109367</strain>
    </source>
</reference>
<evidence type="ECO:0000256" key="1">
    <source>
        <dbReference type="SAM" id="Phobius"/>
    </source>
</evidence>
<dbReference type="EMBL" id="JANBTX010000699">
    <property type="protein sequence ID" value="KAJ2681256.1"/>
    <property type="molecule type" value="Genomic_DNA"/>
</dbReference>
<dbReference type="PANTHER" id="PTHR35859:SF4">
    <property type="entry name" value="MEMBRANE CHANNEL PROTEIN, PUTATIVE (AFU_ORTHOLOGUE AFUA_6G11300)-RELATED"/>
    <property type="match status" value="1"/>
</dbReference>
<evidence type="ECO:0000313" key="4">
    <source>
        <dbReference type="Proteomes" id="UP001151516"/>
    </source>
</evidence>
<dbReference type="Pfam" id="PF23317">
    <property type="entry name" value="YVC1_C"/>
    <property type="match status" value="1"/>
</dbReference>
<gene>
    <name evidence="3" type="ORF">IWW39_006390</name>
</gene>
<name>A0A9W8L1J5_9FUNG</name>
<protein>
    <recommendedName>
        <fullName evidence="2">Calcium channel YVC1-like C-terminal transmembrane domain-containing protein</fullName>
    </recommendedName>
</protein>
<dbReference type="InterPro" id="IPR056336">
    <property type="entry name" value="YVC1_C"/>
</dbReference>
<keyword evidence="1" id="KW-0812">Transmembrane</keyword>
<dbReference type="PANTHER" id="PTHR35859">
    <property type="entry name" value="NONSELECTIVE CATION CHANNEL PROTEIN"/>
    <property type="match status" value="1"/>
</dbReference>
<dbReference type="Proteomes" id="UP001151516">
    <property type="component" value="Unassembled WGS sequence"/>
</dbReference>